<dbReference type="Proteomes" id="UP001058739">
    <property type="component" value="Chromosome 01"/>
</dbReference>
<gene>
    <name evidence="7" type="ORF">NIK97_08490</name>
</gene>
<dbReference type="InterPro" id="IPR036365">
    <property type="entry name" value="PGBD-like_sf"/>
</dbReference>
<evidence type="ECO:0000313" key="7">
    <source>
        <dbReference type="EMBL" id="UWL59562.1"/>
    </source>
</evidence>
<reference evidence="7" key="1">
    <citation type="submission" date="2022-06" db="EMBL/GenBank/DDBJ databases">
        <title>Complete Genome Sequence of Deoxynivalenol-bioadsorption Ochrobactrum pseudintermedium ASAG-D25.</title>
        <authorList>
            <person name="Wang N."/>
        </authorList>
    </citation>
    <scope>NUCLEOTIDE SEQUENCE</scope>
    <source>
        <strain evidence="7">ASAG-D25</strain>
    </source>
</reference>
<dbReference type="SMART" id="SM00644">
    <property type="entry name" value="Ami_2"/>
    <property type="match status" value="1"/>
</dbReference>
<evidence type="ECO:0000313" key="8">
    <source>
        <dbReference type="Proteomes" id="UP001058739"/>
    </source>
</evidence>
<evidence type="ECO:0000256" key="3">
    <source>
        <dbReference type="ARBA" id="ARBA00011901"/>
    </source>
</evidence>
<proteinExistence type="inferred from homology"/>
<dbReference type="InterPro" id="IPR051206">
    <property type="entry name" value="NAMLAA_amidase_2"/>
</dbReference>
<organism evidence="7 8">
    <name type="scientific">Brucella pseudintermedia</name>
    <dbReference type="NCBI Taxonomy" id="370111"/>
    <lineage>
        <taxon>Bacteria</taxon>
        <taxon>Pseudomonadati</taxon>
        <taxon>Pseudomonadota</taxon>
        <taxon>Alphaproteobacteria</taxon>
        <taxon>Hyphomicrobiales</taxon>
        <taxon>Brucellaceae</taxon>
        <taxon>Brucella/Ochrobactrum group</taxon>
        <taxon>Brucella</taxon>
    </lineage>
</organism>
<dbReference type="Gene3D" id="3.40.80.10">
    <property type="entry name" value="Peptidoglycan recognition protein-like"/>
    <property type="match status" value="1"/>
</dbReference>
<dbReference type="CDD" id="cd06583">
    <property type="entry name" value="PGRP"/>
    <property type="match status" value="1"/>
</dbReference>
<dbReference type="SUPFAM" id="SSF47090">
    <property type="entry name" value="PGBD-like"/>
    <property type="match status" value="1"/>
</dbReference>
<dbReference type="PANTHER" id="PTHR30417:SF12">
    <property type="entry name" value="N-ACETYLMURAMOYL-L-ALANINE AMIDASE"/>
    <property type="match status" value="1"/>
</dbReference>
<keyword evidence="4" id="KW-0378">Hydrolase</keyword>
<comment type="catalytic activity">
    <reaction evidence="1">
        <text>Hydrolyzes the link between N-acetylmuramoyl residues and L-amino acid residues in certain cell-wall glycopeptides.</text>
        <dbReference type="EC" id="3.5.1.28"/>
    </reaction>
</comment>
<evidence type="ECO:0000256" key="5">
    <source>
        <dbReference type="ARBA" id="ARBA00023316"/>
    </source>
</evidence>
<dbReference type="EC" id="3.5.1.28" evidence="3"/>
<evidence type="ECO:0000259" key="6">
    <source>
        <dbReference type="SMART" id="SM00644"/>
    </source>
</evidence>
<evidence type="ECO:0000256" key="4">
    <source>
        <dbReference type="ARBA" id="ARBA00022801"/>
    </source>
</evidence>
<dbReference type="SUPFAM" id="SSF55846">
    <property type="entry name" value="N-acetylmuramoyl-L-alanine amidase-like"/>
    <property type="match status" value="1"/>
</dbReference>
<dbReference type="EMBL" id="CP099967">
    <property type="protein sequence ID" value="UWL59562.1"/>
    <property type="molecule type" value="Genomic_DNA"/>
</dbReference>
<dbReference type="RefSeq" id="WP_259697848.1">
    <property type="nucleotide sequence ID" value="NZ_CP099967.1"/>
</dbReference>
<dbReference type="Gene3D" id="1.10.101.10">
    <property type="entry name" value="PGBD-like superfamily/PGBD"/>
    <property type="match status" value="1"/>
</dbReference>
<accession>A0ABY5UB47</accession>
<dbReference type="InterPro" id="IPR036366">
    <property type="entry name" value="PGBDSf"/>
</dbReference>
<dbReference type="InterPro" id="IPR002502">
    <property type="entry name" value="Amidase_domain"/>
</dbReference>
<sequence>MYFIDYNTYRSINSFNSRVRFLVLHYTAQNFKVSIEELTGQDVSSHYLVPDPKDQTYIDAGFKDIKIFNLVDEAQRAWHAGLSAWSNRENINDTSIGIEIVNLASEEHGKFTFPPYDSSQIKAVIQLCAIIIQRYPEITPTHIVGHSDIAIGRKSDPGAAFPWEDLYKAGIGAWYDNSIKKKYIDKFSKQGLPNQSDIVSKLKTYGYNVKDASSPDGYQKLIRAFQLHFRQKDYSGKADIETVAILYVLVEKYFEKQSAIA</sequence>
<name>A0ABY5UB47_9HYPH</name>
<evidence type="ECO:0000256" key="2">
    <source>
        <dbReference type="ARBA" id="ARBA00007553"/>
    </source>
</evidence>
<dbReference type="Pfam" id="PF01510">
    <property type="entry name" value="Amidase_2"/>
    <property type="match status" value="1"/>
</dbReference>
<keyword evidence="8" id="KW-1185">Reference proteome</keyword>
<feature type="domain" description="N-acetylmuramoyl-L-alanine amidase" evidence="6">
    <location>
        <begin position="7"/>
        <end position="158"/>
    </location>
</feature>
<keyword evidence="5" id="KW-0961">Cell wall biogenesis/degradation</keyword>
<comment type="similarity">
    <text evidence="2">Belongs to the N-acetylmuramoyl-L-alanine amidase 2 family.</text>
</comment>
<dbReference type="InterPro" id="IPR036505">
    <property type="entry name" value="Amidase/PGRP_sf"/>
</dbReference>
<evidence type="ECO:0000256" key="1">
    <source>
        <dbReference type="ARBA" id="ARBA00001561"/>
    </source>
</evidence>
<protein>
    <recommendedName>
        <fullName evidence="3">N-acetylmuramoyl-L-alanine amidase</fullName>
        <ecNumber evidence="3">3.5.1.28</ecNumber>
    </recommendedName>
</protein>
<dbReference type="PANTHER" id="PTHR30417">
    <property type="entry name" value="N-ACETYLMURAMOYL-L-ALANINE AMIDASE AMID"/>
    <property type="match status" value="1"/>
</dbReference>